<dbReference type="Pfam" id="PF01436">
    <property type="entry name" value="NHL"/>
    <property type="match status" value="3"/>
</dbReference>
<dbReference type="PANTHER" id="PTHR24104">
    <property type="entry name" value="E3 UBIQUITIN-PROTEIN LIGASE NHLRC1-RELATED"/>
    <property type="match status" value="1"/>
</dbReference>
<evidence type="ECO:0000256" key="1">
    <source>
        <dbReference type="ARBA" id="ARBA00022737"/>
    </source>
</evidence>
<dbReference type="PROSITE" id="PS51125">
    <property type="entry name" value="NHL"/>
    <property type="match status" value="3"/>
</dbReference>
<reference evidence="3" key="1">
    <citation type="journal article" date="2019" name="PLoS Negl. Trop. Dis.">
        <title>Revisiting the worldwide diversity of Leptospira species in the environment.</title>
        <authorList>
            <person name="Vincent A.T."/>
            <person name="Schiettekatte O."/>
            <person name="Bourhy P."/>
            <person name="Veyrier F.J."/>
            <person name="Picardeau M."/>
        </authorList>
    </citation>
    <scope>NUCLEOTIDE SEQUENCE [LARGE SCALE GENOMIC DNA]</scope>
    <source>
        <strain evidence="3">SSS9</strain>
    </source>
</reference>
<comment type="caution">
    <text evidence="3">The sequence shown here is derived from an EMBL/GenBank/DDBJ whole genome shotgun (WGS) entry which is preliminary data.</text>
</comment>
<feature type="repeat" description="NHL" evidence="2">
    <location>
        <begin position="49"/>
        <end position="85"/>
    </location>
</feature>
<dbReference type="InterPro" id="IPR001258">
    <property type="entry name" value="NHL_repeat"/>
</dbReference>
<evidence type="ECO:0000256" key="2">
    <source>
        <dbReference type="PROSITE-ProRule" id="PRU00504"/>
    </source>
</evidence>
<organism evidence="3 4">
    <name type="scientific">Leptospira semungkisensis</name>
    <dbReference type="NCBI Taxonomy" id="2484985"/>
    <lineage>
        <taxon>Bacteria</taxon>
        <taxon>Pseudomonadati</taxon>
        <taxon>Spirochaetota</taxon>
        <taxon>Spirochaetia</taxon>
        <taxon>Leptospirales</taxon>
        <taxon>Leptospiraceae</taxon>
        <taxon>Leptospira</taxon>
    </lineage>
</organism>
<keyword evidence="1" id="KW-0677">Repeat</keyword>
<name>A0A4R9FPQ8_9LEPT</name>
<evidence type="ECO:0000313" key="3">
    <source>
        <dbReference type="EMBL" id="TGJ99766.1"/>
    </source>
</evidence>
<protein>
    <recommendedName>
        <fullName evidence="5">SMP-30/Gluconolactonase/LRE-like region domain-containing protein</fullName>
    </recommendedName>
</protein>
<dbReference type="PANTHER" id="PTHR24104:SF25">
    <property type="entry name" value="PROTEIN LIN-41"/>
    <property type="match status" value="1"/>
</dbReference>
<feature type="repeat" description="NHL" evidence="2">
    <location>
        <begin position="98"/>
        <end position="137"/>
    </location>
</feature>
<dbReference type="SUPFAM" id="SSF63829">
    <property type="entry name" value="Calcium-dependent phosphotriesterase"/>
    <property type="match status" value="1"/>
</dbReference>
<dbReference type="OrthoDB" id="9799230at2"/>
<dbReference type="InterPro" id="IPR050952">
    <property type="entry name" value="TRIM-NHL_E3_ligases"/>
</dbReference>
<evidence type="ECO:0008006" key="5">
    <source>
        <dbReference type="Google" id="ProtNLM"/>
    </source>
</evidence>
<dbReference type="CDD" id="cd05819">
    <property type="entry name" value="NHL"/>
    <property type="match status" value="1"/>
</dbReference>
<feature type="repeat" description="NHL" evidence="2">
    <location>
        <begin position="159"/>
        <end position="189"/>
    </location>
</feature>
<dbReference type="EMBL" id="RQEP01000019">
    <property type="protein sequence ID" value="TGJ99766.1"/>
    <property type="molecule type" value="Genomic_DNA"/>
</dbReference>
<evidence type="ECO:0000313" key="4">
    <source>
        <dbReference type="Proteomes" id="UP000297453"/>
    </source>
</evidence>
<dbReference type="Gene3D" id="2.40.10.500">
    <property type="match status" value="3"/>
</dbReference>
<dbReference type="AlphaFoldDB" id="A0A4R9FPQ8"/>
<sequence>MDHASGLLLSVVTSDIVTSSSCPASGGLAMGENAALVLGQTDFTSNGSGSGDSQLHQPQGIAHDSKGGIWVSDTQNNRLLHYPSSVATGGTPDVILGGTAGTGMNQVNNPQNLVVDSGGGLWVADYNNNRILHFPNGVASGGSADKVIGSTLGVSEVSLNHPRGVALDSSGGLWVADSGNNRAVHFAVPIPTSGASADLVLGQPSFTSASSGAASANTFSNPLAVTVESSGGLWISDTAHNRALHFSSPLSNDMSADIVLGQIDFVSSTNATSQTGLWTPTGLATDSKGGLWISDYSNQRAIYFLPPFGNGQDAYNVLGEPNFTASNPNLTLSQSQLAGPNALTLTSCGLWVADYTNNRVVLYP</sequence>
<accession>A0A4R9FPQ8</accession>
<dbReference type="Proteomes" id="UP000297453">
    <property type="component" value="Unassembled WGS sequence"/>
</dbReference>
<proteinExistence type="predicted"/>
<gene>
    <name evidence="3" type="ORF">EHO59_16750</name>
</gene>
<dbReference type="GO" id="GO:0008270">
    <property type="term" value="F:zinc ion binding"/>
    <property type="evidence" value="ECO:0007669"/>
    <property type="project" value="UniProtKB-KW"/>
</dbReference>
<keyword evidence="4" id="KW-1185">Reference proteome</keyword>